<proteinExistence type="predicted"/>
<dbReference type="AlphaFoldDB" id="A0A2T4AW77"/>
<feature type="compositionally biased region" description="Polar residues" evidence="1">
    <location>
        <begin position="1"/>
        <end position="16"/>
    </location>
</feature>
<dbReference type="OrthoDB" id="5407653at2759"/>
<reference evidence="3" key="1">
    <citation type="submission" date="2016-07" db="EMBL/GenBank/DDBJ databases">
        <title>Multiple horizontal gene transfer events from other fungi enriched the ability of initially mycotrophic Trichoderma (Ascomycota) to feed on dead plant biomass.</title>
        <authorList>
            <consortium name="DOE Joint Genome Institute"/>
            <person name="Atanasova L."/>
            <person name="Chenthamara K."/>
            <person name="Zhang J."/>
            <person name="Grujic M."/>
            <person name="Henrissat B."/>
            <person name="Kuo A."/>
            <person name="Aerts A."/>
            <person name="Salamov A."/>
            <person name="Lipzen A."/>
            <person name="Labutti K."/>
            <person name="Barry K."/>
            <person name="Miao Y."/>
            <person name="Rahimi M.J."/>
            <person name="Shen Q."/>
            <person name="Grigoriev I.V."/>
            <person name="Kubicek C.P."/>
            <person name="Druzhinina I.S."/>
        </authorList>
    </citation>
    <scope>NUCLEOTIDE SEQUENCE [LARGE SCALE GENOMIC DNA]</scope>
    <source>
        <strain evidence="3">TUCIM 6016</strain>
    </source>
</reference>
<evidence type="ECO:0000313" key="3">
    <source>
        <dbReference type="Proteomes" id="UP000241546"/>
    </source>
</evidence>
<evidence type="ECO:0000256" key="1">
    <source>
        <dbReference type="SAM" id="MobiDB-lite"/>
    </source>
</evidence>
<feature type="region of interest" description="Disordered" evidence="1">
    <location>
        <begin position="1"/>
        <end position="264"/>
    </location>
</feature>
<protein>
    <submittedName>
        <fullName evidence="2">Uncharacterized protein</fullName>
    </submittedName>
</protein>
<gene>
    <name evidence="2" type="ORF">BBK36DRAFT_1164181</name>
</gene>
<dbReference type="GeneID" id="36602744"/>
<dbReference type="Proteomes" id="UP000241546">
    <property type="component" value="Unassembled WGS sequence"/>
</dbReference>
<name>A0A2T4AW77_9HYPO</name>
<organism evidence="2 3">
    <name type="scientific">Trichoderma citrinoviride</name>
    <dbReference type="NCBI Taxonomy" id="58853"/>
    <lineage>
        <taxon>Eukaryota</taxon>
        <taxon>Fungi</taxon>
        <taxon>Dikarya</taxon>
        <taxon>Ascomycota</taxon>
        <taxon>Pezizomycotina</taxon>
        <taxon>Sordariomycetes</taxon>
        <taxon>Hypocreomycetidae</taxon>
        <taxon>Hypocreales</taxon>
        <taxon>Hypocreaceae</taxon>
        <taxon>Trichoderma</taxon>
    </lineage>
</organism>
<dbReference type="EMBL" id="KZ680708">
    <property type="protein sequence ID" value="PTB61324.1"/>
    <property type="molecule type" value="Genomic_DNA"/>
</dbReference>
<feature type="compositionally biased region" description="Basic and acidic residues" evidence="1">
    <location>
        <begin position="78"/>
        <end position="92"/>
    </location>
</feature>
<feature type="compositionally biased region" description="Polar residues" evidence="1">
    <location>
        <begin position="45"/>
        <end position="57"/>
    </location>
</feature>
<feature type="compositionally biased region" description="Polar residues" evidence="1">
    <location>
        <begin position="146"/>
        <end position="176"/>
    </location>
</feature>
<keyword evidence="3" id="KW-1185">Reference proteome</keyword>
<feature type="compositionally biased region" description="Polar residues" evidence="1">
    <location>
        <begin position="105"/>
        <end position="121"/>
    </location>
</feature>
<accession>A0A2T4AW77</accession>
<sequence length="264" mass="28118">MYSAPSAQQSPYQNSANPPPDRLYSQAASYSKSEMGPPASRPPATISSNEQSDNKGSNGIGPAEQQNQSHGEEEGEHEAEYTHDSASYDHARAPYSYNTAAGVASMNNDSNMPSEMASSQSHPPPGSGRATPRTAAPPQPYYQHHSGYNSPQRVQQSTSNLYNVMTSDRAPTNGASGNDVYAPPADMSSSMSNGYAPQPPVMNGSASGLKRGRGDDDDIGRPSSDDMGNLDLKRRKTMLETTVSAPTYDAMSRPASAITAPRRR</sequence>
<dbReference type="RefSeq" id="XP_024744644.1">
    <property type="nucleotide sequence ID" value="XM_024894626.1"/>
</dbReference>
<evidence type="ECO:0000313" key="2">
    <source>
        <dbReference type="EMBL" id="PTB61324.1"/>
    </source>
</evidence>